<dbReference type="AlphaFoldDB" id="A0A5J6ZC15"/>
<dbReference type="OrthoDB" id="9814202at2"/>
<evidence type="ECO:0000256" key="8">
    <source>
        <dbReference type="ARBA" id="ARBA00050025"/>
    </source>
</evidence>
<feature type="transmembrane region" description="Helical" evidence="9">
    <location>
        <begin position="123"/>
        <end position="147"/>
    </location>
</feature>
<keyword evidence="3 9" id="KW-0813">Transport</keyword>
<feature type="transmembrane region" description="Helical" evidence="9">
    <location>
        <begin position="167"/>
        <end position="189"/>
    </location>
</feature>
<keyword evidence="7 9" id="KW-0924">Ammonia transport</keyword>
<dbReference type="PROSITE" id="PS01219">
    <property type="entry name" value="AMMONIUM_TRANSP"/>
    <property type="match status" value="1"/>
</dbReference>
<gene>
    <name evidence="11" type="primary">amt2</name>
    <name evidence="11" type="ORF">CUROG_09605</name>
</gene>
<dbReference type="GO" id="GO:0005886">
    <property type="term" value="C:plasma membrane"/>
    <property type="evidence" value="ECO:0007669"/>
    <property type="project" value="UniProtKB-SubCell"/>
</dbReference>
<evidence type="ECO:0000256" key="4">
    <source>
        <dbReference type="ARBA" id="ARBA00022692"/>
    </source>
</evidence>
<keyword evidence="6 9" id="KW-0472">Membrane</keyword>
<evidence type="ECO:0000256" key="1">
    <source>
        <dbReference type="ARBA" id="ARBA00004141"/>
    </source>
</evidence>
<evidence type="ECO:0000256" key="2">
    <source>
        <dbReference type="ARBA" id="ARBA00005887"/>
    </source>
</evidence>
<evidence type="ECO:0000313" key="12">
    <source>
        <dbReference type="Proteomes" id="UP000326711"/>
    </source>
</evidence>
<evidence type="ECO:0000256" key="6">
    <source>
        <dbReference type="ARBA" id="ARBA00023136"/>
    </source>
</evidence>
<dbReference type="NCBIfam" id="TIGR00836">
    <property type="entry name" value="amt"/>
    <property type="match status" value="1"/>
</dbReference>
<proteinExistence type="inferred from homology"/>
<keyword evidence="4 9" id="KW-0812">Transmembrane</keyword>
<evidence type="ECO:0000256" key="5">
    <source>
        <dbReference type="ARBA" id="ARBA00022989"/>
    </source>
</evidence>
<dbReference type="GO" id="GO:0008519">
    <property type="term" value="F:ammonium channel activity"/>
    <property type="evidence" value="ECO:0007669"/>
    <property type="project" value="InterPro"/>
</dbReference>
<dbReference type="RefSeq" id="WP_151903523.1">
    <property type="nucleotide sequence ID" value="NZ_CP045032.1"/>
</dbReference>
<reference evidence="12" key="1">
    <citation type="submission" date="2019-10" db="EMBL/GenBank/DDBJ databases">
        <title>Complete genome sequence of Corynebacterium urogenitalis DSM 108747, isolated from the genital tract of a cow.</title>
        <authorList>
            <person name="Ruckert C."/>
            <person name="Ballas P."/>
            <person name="Wagener K."/>
            <person name="Drillich M."/>
            <person name="Kaempfer P."/>
            <person name="Busse H.-J."/>
            <person name="Ehling-Schulz M."/>
        </authorList>
    </citation>
    <scope>NUCLEOTIDE SEQUENCE [LARGE SCALE GENOMIC DNA]</scope>
    <source>
        <strain evidence="12">LMM 1652</strain>
    </source>
</reference>
<dbReference type="InterPro" id="IPR024041">
    <property type="entry name" value="NH4_transpt_AmtB-like_dom"/>
</dbReference>
<evidence type="ECO:0000259" key="10">
    <source>
        <dbReference type="Pfam" id="PF00909"/>
    </source>
</evidence>
<feature type="domain" description="Ammonium transporter AmtB-like" evidence="10">
    <location>
        <begin position="7"/>
        <end position="408"/>
    </location>
</feature>
<dbReference type="Gene3D" id="1.10.3430.10">
    <property type="entry name" value="Ammonium transporter AmtB like domains"/>
    <property type="match status" value="1"/>
</dbReference>
<keyword evidence="12" id="KW-1185">Reference proteome</keyword>
<feature type="transmembrane region" description="Helical" evidence="9">
    <location>
        <begin position="93"/>
        <end position="111"/>
    </location>
</feature>
<evidence type="ECO:0000256" key="9">
    <source>
        <dbReference type="RuleBase" id="RU362002"/>
    </source>
</evidence>
<dbReference type="KEGG" id="cuo:CUROG_09605"/>
<feature type="transmembrane region" description="Helical" evidence="9">
    <location>
        <begin position="317"/>
        <end position="336"/>
    </location>
</feature>
<name>A0A5J6ZC15_9CORY</name>
<feature type="transmembrane region" description="Helical" evidence="9">
    <location>
        <begin position="259"/>
        <end position="280"/>
    </location>
</feature>
<dbReference type="SUPFAM" id="SSF111352">
    <property type="entry name" value="Ammonium transporter"/>
    <property type="match status" value="1"/>
</dbReference>
<evidence type="ECO:0000256" key="3">
    <source>
        <dbReference type="ARBA" id="ARBA00022448"/>
    </source>
</evidence>
<feature type="transmembrane region" description="Helical" evidence="9">
    <location>
        <begin position="231"/>
        <end position="252"/>
    </location>
</feature>
<dbReference type="InterPro" id="IPR029020">
    <property type="entry name" value="Ammonium/urea_transptr"/>
</dbReference>
<dbReference type="Pfam" id="PF00909">
    <property type="entry name" value="Ammonium_transp"/>
    <property type="match status" value="1"/>
</dbReference>
<keyword evidence="5 9" id="KW-1133">Transmembrane helix</keyword>
<dbReference type="InterPro" id="IPR001905">
    <property type="entry name" value="Ammonium_transpt"/>
</dbReference>
<dbReference type="InterPro" id="IPR018047">
    <property type="entry name" value="Ammonium_transpt_CS"/>
</dbReference>
<dbReference type="EMBL" id="CP045032">
    <property type="protein sequence ID" value="QFQ03263.1"/>
    <property type="molecule type" value="Genomic_DNA"/>
</dbReference>
<feature type="transmembrane region" description="Helical" evidence="9">
    <location>
        <begin position="201"/>
        <end position="219"/>
    </location>
</feature>
<accession>A0A5J6ZC15</accession>
<feature type="transmembrane region" description="Helical" evidence="9">
    <location>
        <begin position="286"/>
        <end position="305"/>
    </location>
</feature>
<organism evidence="11 12">
    <name type="scientific">Corynebacterium urogenitale</name>
    <dbReference type="NCBI Taxonomy" id="2487892"/>
    <lineage>
        <taxon>Bacteria</taxon>
        <taxon>Bacillati</taxon>
        <taxon>Actinomycetota</taxon>
        <taxon>Actinomycetes</taxon>
        <taxon>Mycobacteriales</taxon>
        <taxon>Corynebacteriaceae</taxon>
        <taxon>Corynebacterium</taxon>
    </lineage>
</organism>
<protein>
    <recommendedName>
        <fullName evidence="8 9">Ammonium transporter</fullName>
    </recommendedName>
</protein>
<sequence>MSGADIAWILAAFSLVLLMFPGLAMLYGGMLNGRSVLNMMMMVMSSLALTAVVYVIIGRGLVLGNSVGGWGIIGNPFEYSFFDEFLSDDGAGGTLWGAFYVLFAAIAVALASSGAAGRMRFDAWFFFVPVWVVVVYAPIAHWVFAISDEESGYVGGWMRNVLGLHDFAGGTAVHMNAGAAGLALAMVLGRRAATTDDKPHNIPLMLIGAGMIAMGWMGFNGGTAGGANFLAQYVVLTTLLALCGGIIGMYILERLINKAATLMGLGTGMIAGMVAITPVADAVTPIGAICAGAIGATAAFFAINLKRRHKIDDSVDVFAVHGIAGIAGALFVVFFGSKAAPAGRAGVFFGGDIDLIWRELVAIGATLVYSFGMTYLLAWLMSKLMDIRLSPEEEARGVDSSLHREVAYAHLAMDDVSGEVVPEDQATKADATVK</sequence>
<comment type="similarity">
    <text evidence="2 9">Belongs to the ammonia transporter channel (TC 1.A.11.2) family.</text>
</comment>
<comment type="subcellular location">
    <subcellularLocation>
        <location evidence="9">Cell membrane</location>
        <topology evidence="9">Multi-pass membrane protein</topology>
    </subcellularLocation>
    <subcellularLocation>
        <location evidence="1">Membrane</location>
        <topology evidence="1">Multi-pass membrane protein</topology>
    </subcellularLocation>
</comment>
<feature type="transmembrane region" description="Helical" evidence="9">
    <location>
        <begin position="356"/>
        <end position="380"/>
    </location>
</feature>
<dbReference type="Proteomes" id="UP000326711">
    <property type="component" value="Chromosome"/>
</dbReference>
<feature type="transmembrane region" description="Helical" evidence="9">
    <location>
        <begin position="6"/>
        <end position="27"/>
    </location>
</feature>
<dbReference type="PANTHER" id="PTHR43029:SF10">
    <property type="entry name" value="AMMONIUM TRANSPORTER MEP2"/>
    <property type="match status" value="1"/>
</dbReference>
<dbReference type="PANTHER" id="PTHR43029">
    <property type="entry name" value="AMMONIUM TRANSPORTER MEP2"/>
    <property type="match status" value="1"/>
</dbReference>
<evidence type="ECO:0000313" key="11">
    <source>
        <dbReference type="EMBL" id="QFQ03263.1"/>
    </source>
</evidence>
<evidence type="ECO:0000256" key="7">
    <source>
        <dbReference type="ARBA" id="ARBA00023177"/>
    </source>
</evidence>